<organism evidence="8 9">
    <name type="scientific">Rivihabitans pingtungensis</name>
    <dbReference type="NCBI Taxonomy" id="1054498"/>
    <lineage>
        <taxon>Bacteria</taxon>
        <taxon>Pseudomonadati</taxon>
        <taxon>Pseudomonadota</taxon>
        <taxon>Betaproteobacteria</taxon>
        <taxon>Neisseriales</taxon>
        <taxon>Aquaspirillaceae</taxon>
        <taxon>Rivihabitans</taxon>
    </lineage>
</organism>
<evidence type="ECO:0000256" key="5">
    <source>
        <dbReference type="ARBA" id="ARBA00022842"/>
    </source>
</evidence>
<dbReference type="Pfam" id="PF00293">
    <property type="entry name" value="NUDIX"/>
    <property type="match status" value="1"/>
</dbReference>
<dbReference type="GO" id="GO:0010945">
    <property type="term" value="F:coenzyme A diphosphatase activity"/>
    <property type="evidence" value="ECO:0007669"/>
    <property type="project" value="InterPro"/>
</dbReference>
<dbReference type="NCBIfam" id="NF007980">
    <property type="entry name" value="PRK10707.1"/>
    <property type="match status" value="1"/>
</dbReference>
<evidence type="ECO:0000259" key="7">
    <source>
        <dbReference type="PROSITE" id="PS51462"/>
    </source>
</evidence>
<dbReference type="SUPFAM" id="SSF55811">
    <property type="entry name" value="Nudix"/>
    <property type="match status" value="1"/>
</dbReference>
<proteinExistence type="predicted"/>
<evidence type="ECO:0000256" key="4">
    <source>
        <dbReference type="ARBA" id="ARBA00022801"/>
    </source>
</evidence>
<dbReference type="PANTHER" id="PTHR12992">
    <property type="entry name" value="NUDIX HYDROLASE"/>
    <property type="match status" value="1"/>
</dbReference>
<keyword evidence="6" id="KW-0464">Manganese</keyword>
<reference evidence="8 9" key="1">
    <citation type="submission" date="2018-05" db="EMBL/GenBank/DDBJ databases">
        <title>Genomic Encyclopedia of Type Strains, Phase IV (KMG-IV): sequencing the most valuable type-strain genomes for metagenomic binning, comparative biology and taxonomic classification.</title>
        <authorList>
            <person name="Goeker M."/>
        </authorList>
    </citation>
    <scope>NUCLEOTIDE SEQUENCE [LARGE SCALE GENOMIC DNA]</scope>
    <source>
        <strain evidence="8 9">DSM 29661</strain>
    </source>
</reference>
<dbReference type="PROSITE" id="PS51462">
    <property type="entry name" value="NUDIX"/>
    <property type="match status" value="1"/>
</dbReference>
<dbReference type="RefSeq" id="WP_110391508.1">
    <property type="nucleotide sequence ID" value="NZ_DALYFX010000116.1"/>
</dbReference>
<feature type="domain" description="Nudix hydrolase" evidence="7">
    <location>
        <begin position="36"/>
        <end position="172"/>
    </location>
</feature>
<dbReference type="InterPro" id="IPR015797">
    <property type="entry name" value="NUDIX_hydrolase-like_dom_sf"/>
</dbReference>
<dbReference type="Gene3D" id="3.90.79.10">
    <property type="entry name" value="Nucleoside Triphosphate Pyrophosphohydrolase"/>
    <property type="match status" value="1"/>
</dbReference>
<keyword evidence="3" id="KW-0479">Metal-binding</keyword>
<dbReference type="AlphaFoldDB" id="A0A318KFU7"/>
<comment type="cofactor">
    <cofactor evidence="1">
        <name>Mn(2+)</name>
        <dbReference type="ChEBI" id="CHEBI:29035"/>
    </cofactor>
</comment>
<evidence type="ECO:0000256" key="2">
    <source>
        <dbReference type="ARBA" id="ARBA00001946"/>
    </source>
</evidence>
<keyword evidence="4" id="KW-0378">Hydrolase</keyword>
<evidence type="ECO:0000256" key="3">
    <source>
        <dbReference type="ARBA" id="ARBA00022723"/>
    </source>
</evidence>
<evidence type="ECO:0000313" key="8">
    <source>
        <dbReference type="EMBL" id="PXX77024.1"/>
    </source>
</evidence>
<comment type="cofactor">
    <cofactor evidence="2">
        <name>Mg(2+)</name>
        <dbReference type="ChEBI" id="CHEBI:18420"/>
    </cofactor>
</comment>
<dbReference type="CDD" id="cd03426">
    <property type="entry name" value="NUDIX_CoAse_Nudt7"/>
    <property type="match status" value="1"/>
</dbReference>
<dbReference type="GO" id="GO:0046872">
    <property type="term" value="F:metal ion binding"/>
    <property type="evidence" value="ECO:0007669"/>
    <property type="project" value="UniProtKB-KW"/>
</dbReference>
<evidence type="ECO:0000256" key="1">
    <source>
        <dbReference type="ARBA" id="ARBA00001936"/>
    </source>
</evidence>
<keyword evidence="9" id="KW-1185">Reference proteome</keyword>
<dbReference type="InterPro" id="IPR000086">
    <property type="entry name" value="NUDIX_hydrolase_dom"/>
</dbReference>
<accession>A0A318KFU7</accession>
<dbReference type="OrthoDB" id="9802805at2"/>
<protein>
    <submittedName>
        <fullName evidence="8">8-oxo-dGTP pyrophosphatase MutT (NUDIX family)</fullName>
    </submittedName>
</protein>
<dbReference type="Proteomes" id="UP000247555">
    <property type="component" value="Unassembled WGS sequence"/>
</dbReference>
<dbReference type="PANTHER" id="PTHR12992:SF11">
    <property type="entry name" value="MITOCHONDRIAL COENZYME A DIPHOSPHATASE NUDT8"/>
    <property type="match status" value="1"/>
</dbReference>
<sequence>MLPTHIDAAHDWLLTRLAHPLAERPGDVPHRQPNLTRPAAVLIPLVWRPESPGIVLTRRESGLRHHAGQISFPGGKLEPDDPSPRAAALREAHEEIGLAPQQVQVVGELPEYVTVTGFLVTPVVGLIAPPLDLHPQAGEVAEIFELPLSLALDAGNYVRHDYEQDGRRGQYLSLTHQERFIWGATAAMLRLLQAALSR</sequence>
<comment type="caution">
    <text evidence="8">The sequence shown here is derived from an EMBL/GenBank/DDBJ whole genome shotgun (WGS) entry which is preliminary data.</text>
</comment>
<evidence type="ECO:0000313" key="9">
    <source>
        <dbReference type="Proteomes" id="UP000247555"/>
    </source>
</evidence>
<keyword evidence="5" id="KW-0460">Magnesium</keyword>
<gene>
    <name evidence="8" type="ORF">DFR34_11925</name>
</gene>
<name>A0A318KFU7_9NEIS</name>
<evidence type="ECO:0000256" key="6">
    <source>
        <dbReference type="ARBA" id="ARBA00023211"/>
    </source>
</evidence>
<dbReference type="InterPro" id="IPR045121">
    <property type="entry name" value="CoAse"/>
</dbReference>
<dbReference type="EMBL" id="QJKI01000019">
    <property type="protein sequence ID" value="PXX77024.1"/>
    <property type="molecule type" value="Genomic_DNA"/>
</dbReference>